<dbReference type="Pfam" id="PF07426">
    <property type="entry name" value="Dynactin_p22"/>
    <property type="match status" value="1"/>
</dbReference>
<dbReference type="Proteomes" id="UP001412239">
    <property type="component" value="Unassembled WGS sequence"/>
</dbReference>
<evidence type="ECO:0000313" key="2">
    <source>
        <dbReference type="Proteomes" id="UP001412239"/>
    </source>
</evidence>
<dbReference type="EMBL" id="LN891213">
    <property type="protein sequence ID" value="CUS07379.1"/>
    <property type="molecule type" value="Genomic_DNA"/>
</dbReference>
<dbReference type="GO" id="GO:0061640">
    <property type="term" value="P:cytoskeleton-dependent cytokinesis"/>
    <property type="evidence" value="ECO:0007669"/>
    <property type="project" value="InterPro"/>
</dbReference>
<gene>
    <name evidence="1" type="ORF">GSTUAT00008533001</name>
</gene>
<accession>A0A292PIV0</accession>
<name>A0A292PIV0_9PEZI</name>
<dbReference type="AlphaFoldDB" id="A0A292PIV0"/>
<dbReference type="InterPro" id="IPR009991">
    <property type="entry name" value="DCTN3"/>
</dbReference>
<reference evidence="1" key="1">
    <citation type="submission" date="2015-10" db="EMBL/GenBank/DDBJ databases">
        <authorList>
            <person name="Regsiter A."/>
            <person name="william w."/>
        </authorList>
    </citation>
    <scope>NUCLEOTIDE SEQUENCE</scope>
    <source>
        <strain evidence="1">Montdore</strain>
    </source>
</reference>
<evidence type="ECO:0000313" key="1">
    <source>
        <dbReference type="EMBL" id="CUS07379.1"/>
    </source>
</evidence>
<sequence length="213" mass="23802">MANTLDKVAEETVRSLETRLRRIEFVLSGTSEDPVSDLFALRNAGRENSVHARLAALEHDLAKLCRKSTTVKEMIDLHKNCPEIFKAAQTHPHATSSSSSSTLTPCEKLSTALTAAPSIHATSSQLTSIRDTPIPDPNVSADLIALLPRINRTEIMQQTQAREIAELRRRSAALLERWYLLGVEGVNECFAEWDERTLEVDKLLSRKLRMAEE</sequence>
<dbReference type="GO" id="GO:0005869">
    <property type="term" value="C:dynactin complex"/>
    <property type="evidence" value="ECO:0007669"/>
    <property type="project" value="InterPro"/>
</dbReference>
<evidence type="ECO:0008006" key="3">
    <source>
        <dbReference type="Google" id="ProtNLM"/>
    </source>
</evidence>
<proteinExistence type="predicted"/>
<protein>
    <recommendedName>
        <fullName evidence="3">Nuclear distribution protein RO10</fullName>
    </recommendedName>
</protein>
<organism evidence="1 2">
    <name type="scientific">Tuber aestivum</name>
    <name type="common">summer truffle</name>
    <dbReference type="NCBI Taxonomy" id="59557"/>
    <lineage>
        <taxon>Eukaryota</taxon>
        <taxon>Fungi</taxon>
        <taxon>Dikarya</taxon>
        <taxon>Ascomycota</taxon>
        <taxon>Pezizomycotina</taxon>
        <taxon>Pezizomycetes</taxon>
        <taxon>Pezizales</taxon>
        <taxon>Tuberaceae</taxon>
        <taxon>Tuber</taxon>
    </lineage>
</organism>
<keyword evidence="2" id="KW-1185">Reference proteome</keyword>